<evidence type="ECO:0000313" key="1">
    <source>
        <dbReference type="EMBL" id="AXN58485.1"/>
    </source>
</evidence>
<evidence type="ECO:0000313" key="2">
    <source>
        <dbReference type="Proteomes" id="UP000259950"/>
    </source>
</evidence>
<dbReference type="Proteomes" id="UP000259950">
    <property type="component" value="Segment"/>
</dbReference>
<dbReference type="GeneID" id="65115439"/>
<protein>
    <submittedName>
        <fullName evidence="1">Uncharacterized protein</fullName>
    </submittedName>
</protein>
<dbReference type="KEGG" id="vg:65115439"/>
<dbReference type="RefSeq" id="YP_010097772.1">
    <property type="nucleotide sequence ID" value="NC_055761.1"/>
</dbReference>
<name>A0A346FKI0_9CAUD</name>
<dbReference type="EMBL" id="MH629685">
    <property type="protein sequence ID" value="AXN58485.1"/>
    <property type="molecule type" value="Genomic_DNA"/>
</dbReference>
<sequence>MKTFKQFQDLIEKTLTEPEKDKKEEIVKSMKKNKKDFEARYGDDAKSVMYATATKIAKKKA</sequence>
<reference evidence="1" key="1">
    <citation type="submission" date="2018-07" db="EMBL/GenBank/DDBJ databases">
        <title>Complete genome sequence of the cyanophage S-PRM1 isolated from Singapore coastal waters.</title>
        <authorList>
            <person name="Chenard C."/>
            <person name="Kolundzija S."/>
            <person name="Lauro F.M."/>
        </authorList>
    </citation>
    <scope>NUCLEOTIDE SEQUENCE [LARGE SCALE GENOMIC DNA]</scope>
</reference>
<accession>A0A346FKI0</accession>
<organism evidence="1">
    <name type="scientific">Synechococcus virus S-PRM1</name>
    <dbReference type="NCBI Taxonomy" id="2100130"/>
    <lineage>
        <taxon>Viruses</taxon>
        <taxon>Duplodnaviria</taxon>
        <taxon>Heunggongvirae</taxon>
        <taxon>Uroviricota</taxon>
        <taxon>Caudoviricetes</taxon>
        <taxon>Pantevenvirales</taxon>
        <taxon>Kyanoviridae</taxon>
        <taxon>Makelovirus</taxon>
        <taxon>Makelovirus prm1</taxon>
    </lineage>
</organism>
<keyword evidence="2" id="KW-1185">Reference proteome</keyword>
<proteinExistence type="predicted"/>